<evidence type="ECO:0000313" key="1">
    <source>
        <dbReference type="EMBL" id="XBX79940.1"/>
    </source>
</evidence>
<reference evidence="1" key="1">
    <citation type="submission" date="2024-06" db="EMBL/GenBank/DDBJ databases">
        <title>Draft genome sequence of Microbacterium sp. strain A8/3-1, isolated from Oxytropis tragacanthoides Fisch. ex DC. Root nodules in the Altai region of Russia.</title>
        <authorList>
            <person name="Sazanova A."/>
            <person name="Guro P."/>
            <person name="Kuznetsova I."/>
            <person name="Belimov A."/>
            <person name="Safronova V."/>
        </authorList>
    </citation>
    <scope>NUCLEOTIDE SEQUENCE</scope>
    <source>
        <strain evidence="1">A8/3-1</strain>
    </source>
</reference>
<proteinExistence type="predicted"/>
<dbReference type="RefSeq" id="WP_350352848.1">
    <property type="nucleotide sequence ID" value="NZ_CP158357.1"/>
</dbReference>
<organism evidence="1">
    <name type="scientific">Microbacterium sp. A8/3-1</name>
    <dbReference type="NCBI Taxonomy" id="3160749"/>
    <lineage>
        <taxon>Bacteria</taxon>
        <taxon>Bacillati</taxon>
        <taxon>Actinomycetota</taxon>
        <taxon>Actinomycetes</taxon>
        <taxon>Micrococcales</taxon>
        <taxon>Microbacteriaceae</taxon>
        <taxon>Microbacterium</taxon>
    </lineage>
</organism>
<protein>
    <submittedName>
        <fullName evidence="1">Uncharacterized protein</fullName>
    </submittedName>
</protein>
<accession>A0AAU7W0E2</accession>
<dbReference type="EMBL" id="CP158357">
    <property type="protein sequence ID" value="XBX79940.1"/>
    <property type="molecule type" value="Genomic_DNA"/>
</dbReference>
<dbReference type="AlphaFoldDB" id="A0AAU7W0E2"/>
<gene>
    <name evidence="1" type="ORF">ABS642_07615</name>
</gene>
<name>A0AAU7W0E2_9MICO</name>
<sequence length="208" mass="22969">MSAFQEPGFRANTVRWRLAADIHDVCYHAYGVEVSAPSRVEPTPSISTPHCLIGDRSLGVIDDGIIGDPEMALEDWPEFRRRAFLRLGVPSYASTPHLGCFHRRAKARYDLCYRVCAGAAEATEGVLSFRGVETADSHLFDTWRTAITIPAGKPVRFLGITAAESMVGLLRADGLVITRSTSWTIEERLLTGQGLDDVVNELVRELRP</sequence>